<feature type="compositionally biased region" description="Polar residues" evidence="1">
    <location>
        <begin position="153"/>
        <end position="166"/>
    </location>
</feature>
<protein>
    <submittedName>
        <fullName evidence="2">Uncharacterized protein</fullName>
    </submittedName>
</protein>
<gene>
    <name evidence="2" type="ORF">D9611_012684</name>
</gene>
<dbReference type="AlphaFoldDB" id="A0A8H5BBB1"/>
<sequence>MYLGTAGLGPLEGRDSPYERTVHVFAGLPYNALISTSKTAIHTSRESQDAITKIRLPAAVPSSKKKSAKSTVQKPTQSCLAPNFQIPPLPQPLISSVPSSSTKRKLDDITNLNTVHLASFTHNNSLDLSLGDSDSDSDDNTQCENPRNVVALPSTTLTTGSQSNFLEDTADRGLAAA</sequence>
<name>A0A8H5BBB1_9AGAR</name>
<evidence type="ECO:0000313" key="3">
    <source>
        <dbReference type="Proteomes" id="UP000541558"/>
    </source>
</evidence>
<evidence type="ECO:0000256" key="1">
    <source>
        <dbReference type="SAM" id="MobiDB-lite"/>
    </source>
</evidence>
<comment type="caution">
    <text evidence="2">The sequence shown here is derived from an EMBL/GenBank/DDBJ whole genome shotgun (WGS) entry which is preliminary data.</text>
</comment>
<dbReference type="OrthoDB" id="10539313at2759"/>
<proteinExistence type="predicted"/>
<keyword evidence="3" id="KW-1185">Reference proteome</keyword>
<organism evidence="2 3">
    <name type="scientific">Ephemerocybe angulata</name>
    <dbReference type="NCBI Taxonomy" id="980116"/>
    <lineage>
        <taxon>Eukaryota</taxon>
        <taxon>Fungi</taxon>
        <taxon>Dikarya</taxon>
        <taxon>Basidiomycota</taxon>
        <taxon>Agaricomycotina</taxon>
        <taxon>Agaricomycetes</taxon>
        <taxon>Agaricomycetidae</taxon>
        <taxon>Agaricales</taxon>
        <taxon>Agaricineae</taxon>
        <taxon>Psathyrellaceae</taxon>
        <taxon>Ephemerocybe</taxon>
    </lineage>
</organism>
<dbReference type="Proteomes" id="UP000541558">
    <property type="component" value="Unassembled WGS sequence"/>
</dbReference>
<accession>A0A8H5BBB1</accession>
<dbReference type="EMBL" id="JAACJK010000175">
    <property type="protein sequence ID" value="KAF5319042.1"/>
    <property type="molecule type" value="Genomic_DNA"/>
</dbReference>
<evidence type="ECO:0000313" key="2">
    <source>
        <dbReference type="EMBL" id="KAF5319042.1"/>
    </source>
</evidence>
<feature type="region of interest" description="Disordered" evidence="1">
    <location>
        <begin position="131"/>
        <end position="177"/>
    </location>
</feature>
<reference evidence="2 3" key="1">
    <citation type="journal article" date="2020" name="ISME J.">
        <title>Uncovering the hidden diversity of litter-decomposition mechanisms in mushroom-forming fungi.</title>
        <authorList>
            <person name="Floudas D."/>
            <person name="Bentzer J."/>
            <person name="Ahren D."/>
            <person name="Johansson T."/>
            <person name="Persson P."/>
            <person name="Tunlid A."/>
        </authorList>
    </citation>
    <scope>NUCLEOTIDE SEQUENCE [LARGE SCALE GENOMIC DNA]</scope>
    <source>
        <strain evidence="2 3">CBS 175.51</strain>
    </source>
</reference>